<sequence>MAEEHTSPSQAPPTLPSKSHFKPITYGTTPSTFSSPHDSAISVSPTNHPFTAPPLRYTYSHPNGHRIIPPSISGHGRLIVAHRTVPYWAGILVVIGSFAWAVFVAMHVFEVLGVKHHNTRPRYGRGGCEGWFC</sequence>
<reference evidence="3" key="1">
    <citation type="submission" date="2018-12" db="EMBL/GenBank/DDBJ databases">
        <authorList>
            <person name="Syme R.A."/>
            <person name="Farfan-Caceres L."/>
            <person name="Lichtenzveig J."/>
        </authorList>
    </citation>
    <scope>NUCLEOTIDE SEQUENCE</scope>
    <source>
        <strain evidence="3">Al4</strain>
    </source>
</reference>
<dbReference type="AlphaFoldDB" id="A0A8H7JB44"/>
<feature type="transmembrane region" description="Helical" evidence="2">
    <location>
        <begin position="87"/>
        <end position="112"/>
    </location>
</feature>
<dbReference type="EMBL" id="RZGK01000005">
    <property type="protein sequence ID" value="KAF9698913.1"/>
    <property type="molecule type" value="Genomic_DNA"/>
</dbReference>
<proteinExistence type="predicted"/>
<dbReference type="OrthoDB" id="3659759at2759"/>
<evidence type="ECO:0000256" key="1">
    <source>
        <dbReference type="SAM" id="MobiDB-lite"/>
    </source>
</evidence>
<keyword evidence="2" id="KW-0812">Transmembrane</keyword>
<feature type="region of interest" description="Disordered" evidence="1">
    <location>
        <begin position="1"/>
        <end position="49"/>
    </location>
</feature>
<gene>
    <name evidence="3" type="ORF">EKO04_002757</name>
</gene>
<evidence type="ECO:0000256" key="2">
    <source>
        <dbReference type="SAM" id="Phobius"/>
    </source>
</evidence>
<keyword evidence="2" id="KW-0472">Membrane</keyword>
<reference evidence="3" key="2">
    <citation type="submission" date="2020-09" db="EMBL/GenBank/DDBJ databases">
        <title>Reference genome assembly for Australian Ascochyta lentis isolate Al4.</title>
        <authorList>
            <person name="Lee R.C."/>
            <person name="Farfan-Caceres L.M."/>
            <person name="Debler J.W."/>
            <person name="Williams A.H."/>
            <person name="Henares B.M."/>
        </authorList>
    </citation>
    <scope>NUCLEOTIDE SEQUENCE</scope>
    <source>
        <strain evidence="3">Al4</strain>
    </source>
</reference>
<keyword evidence="2" id="KW-1133">Transmembrane helix</keyword>
<evidence type="ECO:0000313" key="3">
    <source>
        <dbReference type="EMBL" id="KAF9698913.1"/>
    </source>
</evidence>
<name>A0A8H7JB44_9PLEO</name>
<comment type="caution">
    <text evidence="3">The sequence shown here is derived from an EMBL/GenBank/DDBJ whole genome shotgun (WGS) entry which is preliminary data.</text>
</comment>
<feature type="compositionally biased region" description="Polar residues" evidence="1">
    <location>
        <begin position="26"/>
        <end position="49"/>
    </location>
</feature>
<evidence type="ECO:0000313" key="4">
    <source>
        <dbReference type="Proteomes" id="UP000651452"/>
    </source>
</evidence>
<dbReference type="Proteomes" id="UP000651452">
    <property type="component" value="Unassembled WGS sequence"/>
</dbReference>
<organism evidence="3 4">
    <name type="scientific">Ascochyta lentis</name>
    <dbReference type="NCBI Taxonomy" id="205686"/>
    <lineage>
        <taxon>Eukaryota</taxon>
        <taxon>Fungi</taxon>
        <taxon>Dikarya</taxon>
        <taxon>Ascomycota</taxon>
        <taxon>Pezizomycotina</taxon>
        <taxon>Dothideomycetes</taxon>
        <taxon>Pleosporomycetidae</taxon>
        <taxon>Pleosporales</taxon>
        <taxon>Pleosporineae</taxon>
        <taxon>Didymellaceae</taxon>
        <taxon>Ascochyta</taxon>
    </lineage>
</organism>
<accession>A0A8H7JB44</accession>
<protein>
    <submittedName>
        <fullName evidence="3">Uncharacterized protein</fullName>
    </submittedName>
</protein>
<keyword evidence="4" id="KW-1185">Reference proteome</keyword>